<reference evidence="2" key="1">
    <citation type="submission" date="2020-07" db="EMBL/GenBank/DDBJ databases">
        <title>Multicomponent nature underlies the extraordinary mechanical properties of spider dragline silk.</title>
        <authorList>
            <person name="Kono N."/>
            <person name="Nakamura H."/>
            <person name="Mori M."/>
            <person name="Yoshida Y."/>
            <person name="Ohtoshi R."/>
            <person name="Malay A.D."/>
            <person name="Moran D.A.P."/>
            <person name="Tomita M."/>
            <person name="Numata K."/>
            <person name="Arakawa K."/>
        </authorList>
    </citation>
    <scope>NUCLEOTIDE SEQUENCE</scope>
</reference>
<dbReference type="EMBL" id="BMAO01032678">
    <property type="protein sequence ID" value="GFQ83899.1"/>
    <property type="molecule type" value="Genomic_DNA"/>
</dbReference>
<accession>A0A8X6KSX5</accession>
<evidence type="ECO:0000313" key="3">
    <source>
        <dbReference type="Proteomes" id="UP000887116"/>
    </source>
</evidence>
<comment type="caution">
    <text evidence="2">The sequence shown here is derived from an EMBL/GenBank/DDBJ whole genome shotgun (WGS) entry which is preliminary data.</text>
</comment>
<gene>
    <name evidence="2" type="ORF">TNCT_426131</name>
</gene>
<organism evidence="2 3">
    <name type="scientific">Trichonephila clavata</name>
    <name type="common">Joro spider</name>
    <name type="synonym">Nephila clavata</name>
    <dbReference type="NCBI Taxonomy" id="2740835"/>
    <lineage>
        <taxon>Eukaryota</taxon>
        <taxon>Metazoa</taxon>
        <taxon>Ecdysozoa</taxon>
        <taxon>Arthropoda</taxon>
        <taxon>Chelicerata</taxon>
        <taxon>Arachnida</taxon>
        <taxon>Araneae</taxon>
        <taxon>Araneomorphae</taxon>
        <taxon>Entelegynae</taxon>
        <taxon>Araneoidea</taxon>
        <taxon>Nephilidae</taxon>
        <taxon>Trichonephila</taxon>
    </lineage>
</organism>
<feature type="compositionally biased region" description="Basic and acidic residues" evidence="1">
    <location>
        <begin position="17"/>
        <end position="28"/>
    </location>
</feature>
<sequence length="95" mass="10927">MLPFQHALSEYAASEHTSSEHDETIRETCEKQNKEFRGSQTFSERLHYGHHQSSILATNLNWNRRASLNKKTTQFLALLISQLTVSMCNSKLCSQ</sequence>
<protein>
    <submittedName>
        <fullName evidence="2">Uncharacterized protein</fullName>
    </submittedName>
</protein>
<keyword evidence="3" id="KW-1185">Reference proteome</keyword>
<evidence type="ECO:0000313" key="2">
    <source>
        <dbReference type="EMBL" id="GFQ83899.1"/>
    </source>
</evidence>
<dbReference type="Proteomes" id="UP000887116">
    <property type="component" value="Unassembled WGS sequence"/>
</dbReference>
<feature type="region of interest" description="Disordered" evidence="1">
    <location>
        <begin position="1"/>
        <end position="28"/>
    </location>
</feature>
<dbReference type="AlphaFoldDB" id="A0A8X6KSX5"/>
<name>A0A8X6KSX5_TRICU</name>
<evidence type="ECO:0000256" key="1">
    <source>
        <dbReference type="SAM" id="MobiDB-lite"/>
    </source>
</evidence>
<proteinExistence type="predicted"/>